<evidence type="ECO:0000256" key="1">
    <source>
        <dbReference type="ARBA" id="ARBA00004651"/>
    </source>
</evidence>
<comment type="subcellular location">
    <subcellularLocation>
        <location evidence="1">Cell membrane</location>
        <topology evidence="1">Multi-pass membrane protein</topology>
    </subcellularLocation>
</comment>
<dbReference type="STRING" id="927083.DB32_001115"/>
<dbReference type="InterPro" id="IPR003439">
    <property type="entry name" value="ABC_transporter-like_ATP-bd"/>
</dbReference>
<dbReference type="GO" id="GO:0015421">
    <property type="term" value="F:ABC-type oligopeptide transporter activity"/>
    <property type="evidence" value="ECO:0007669"/>
    <property type="project" value="TreeGrafter"/>
</dbReference>
<feature type="transmembrane region" description="Helical" evidence="8">
    <location>
        <begin position="269"/>
        <end position="289"/>
    </location>
</feature>
<evidence type="ECO:0000256" key="6">
    <source>
        <dbReference type="ARBA" id="ARBA00022989"/>
    </source>
</evidence>
<dbReference type="EMBL" id="CP011125">
    <property type="protein sequence ID" value="AKF03966.1"/>
    <property type="molecule type" value="Genomic_DNA"/>
</dbReference>
<evidence type="ECO:0000256" key="7">
    <source>
        <dbReference type="ARBA" id="ARBA00023136"/>
    </source>
</evidence>
<dbReference type="PANTHER" id="PTHR43394">
    <property type="entry name" value="ATP-DEPENDENT PERMEASE MDL1, MITOCHONDRIAL"/>
    <property type="match status" value="1"/>
</dbReference>
<evidence type="ECO:0000256" key="4">
    <source>
        <dbReference type="ARBA" id="ARBA00022741"/>
    </source>
</evidence>
<keyword evidence="5 11" id="KW-0067">ATP-binding</keyword>
<dbReference type="CDD" id="cd03249">
    <property type="entry name" value="ABC_MTABC3_MDL1_MDL2"/>
    <property type="match status" value="1"/>
</dbReference>
<dbReference type="PROSITE" id="PS00211">
    <property type="entry name" value="ABC_TRANSPORTER_1"/>
    <property type="match status" value="1"/>
</dbReference>
<dbReference type="InterPro" id="IPR036640">
    <property type="entry name" value="ABC1_TM_sf"/>
</dbReference>
<dbReference type="SUPFAM" id="SSF52540">
    <property type="entry name" value="P-loop containing nucleoside triphosphate hydrolases"/>
    <property type="match status" value="1"/>
</dbReference>
<evidence type="ECO:0000256" key="8">
    <source>
        <dbReference type="SAM" id="Phobius"/>
    </source>
</evidence>
<protein>
    <submittedName>
        <fullName evidence="11">Lipid A export ATP-binding/permease protein MsbA</fullName>
    </submittedName>
</protein>
<dbReference type="SUPFAM" id="SSF90123">
    <property type="entry name" value="ABC transporter transmembrane region"/>
    <property type="match status" value="1"/>
</dbReference>
<evidence type="ECO:0000313" key="11">
    <source>
        <dbReference type="EMBL" id="AKF03966.1"/>
    </source>
</evidence>
<proteinExistence type="predicted"/>
<feature type="transmembrane region" description="Helical" evidence="8">
    <location>
        <begin position="54"/>
        <end position="76"/>
    </location>
</feature>
<feature type="transmembrane region" description="Helical" evidence="8">
    <location>
        <begin position="235"/>
        <end position="257"/>
    </location>
</feature>
<feature type="transmembrane region" description="Helical" evidence="8">
    <location>
        <begin position="133"/>
        <end position="150"/>
    </location>
</feature>
<feature type="domain" description="ABC transmembrane type-1" evidence="10">
    <location>
        <begin position="13"/>
        <end position="298"/>
    </location>
</feature>
<keyword evidence="2" id="KW-0813">Transport</keyword>
<dbReference type="InterPro" id="IPR003593">
    <property type="entry name" value="AAA+_ATPase"/>
</dbReference>
<feature type="domain" description="ABC transporter" evidence="9">
    <location>
        <begin position="331"/>
        <end position="567"/>
    </location>
</feature>
<keyword evidence="4" id="KW-0547">Nucleotide-binding</keyword>
<dbReference type="GO" id="GO:0005886">
    <property type="term" value="C:plasma membrane"/>
    <property type="evidence" value="ECO:0007669"/>
    <property type="project" value="UniProtKB-SubCell"/>
</dbReference>
<dbReference type="PROSITE" id="PS50893">
    <property type="entry name" value="ABC_TRANSPORTER_2"/>
    <property type="match status" value="1"/>
</dbReference>
<dbReference type="KEGG" id="samy:DB32_001115"/>
<dbReference type="FunFam" id="1.20.1560.10:FF:000058">
    <property type="entry name" value="ABC transporter B family member 25"/>
    <property type="match status" value="1"/>
</dbReference>
<keyword evidence="6 8" id="KW-1133">Transmembrane helix</keyword>
<dbReference type="Gene3D" id="1.20.1560.10">
    <property type="entry name" value="ABC transporter type 1, transmembrane domain"/>
    <property type="match status" value="1"/>
</dbReference>
<dbReference type="InterPro" id="IPR039421">
    <property type="entry name" value="Type_1_exporter"/>
</dbReference>
<sequence>MLQLAKSEWKRLAIGTLFLAIGSGASLVYPQAIRSLLDDALGADATASAARIDRIALLMGVVLAVQAVATGIRYVLFTTAGERVVTKLRRDLYARLLEQEIAFFDERRTGELQSRLASDTTVLQNAVSVNISMALRNAATIAGGVAMLLYTSPLLAAIMLSVVPPIALGAVYWGRRLRRLARDAQDALAAASAVAEESLAGIRTVRSFVAEAAEAARYGVAIERAYALQATRIRVASAFMAAVSAAGFAVVTLVLWYGGHLVIDGAMSVGGLTSFLVYTLLVAVSLGALTDLYADLTKASGAAERVFELLDRTPAMAPKGGLAPREARGELRFESVRFAYPARPDAPVLEGMELVVAPGEIVALVGPSGAGKSTIASLVARLYDPSEGRVRLDGHDLRELDPEWLRRQVGTVAQEPILFSTSIADNIRYARPDASDAEVEAAARVANAHEFVSRFPEGYATSVGERGVQLSGGQKQRIAIARAVLKDPRILVLDEATSALDAESEHLVKEALDRLMKGRTTLVIAHRLSTVRDADRVLVIDGGKIVQAGDHAALMAQEGLYRRLVERQLTVAA</sequence>
<dbReference type="GO" id="GO:0016887">
    <property type="term" value="F:ATP hydrolysis activity"/>
    <property type="evidence" value="ECO:0007669"/>
    <property type="project" value="InterPro"/>
</dbReference>
<name>A0A0F6YGH5_9BACT</name>
<dbReference type="Pfam" id="PF00005">
    <property type="entry name" value="ABC_tran"/>
    <property type="match status" value="1"/>
</dbReference>
<dbReference type="FunFam" id="3.40.50.300:FF:000403">
    <property type="entry name" value="ATP-binding cassette sub-family B member 8, mitochondrial"/>
    <property type="match status" value="1"/>
</dbReference>
<evidence type="ECO:0000259" key="10">
    <source>
        <dbReference type="PROSITE" id="PS50929"/>
    </source>
</evidence>
<reference evidence="11 12" key="1">
    <citation type="submission" date="2015-03" db="EMBL/GenBank/DDBJ databases">
        <title>Genome assembly of Sandaracinus amylolyticus DSM 53668.</title>
        <authorList>
            <person name="Sharma G."/>
            <person name="Subramanian S."/>
        </authorList>
    </citation>
    <scope>NUCLEOTIDE SEQUENCE [LARGE SCALE GENOMIC DNA]</scope>
    <source>
        <strain evidence="11 12">DSM 53668</strain>
    </source>
</reference>
<dbReference type="CDD" id="cd18557">
    <property type="entry name" value="ABC_6TM_TAP_ABCB8_10_like"/>
    <property type="match status" value="1"/>
</dbReference>
<evidence type="ECO:0000256" key="5">
    <source>
        <dbReference type="ARBA" id="ARBA00022840"/>
    </source>
</evidence>
<evidence type="ECO:0000256" key="3">
    <source>
        <dbReference type="ARBA" id="ARBA00022692"/>
    </source>
</evidence>
<dbReference type="GO" id="GO:0005524">
    <property type="term" value="F:ATP binding"/>
    <property type="evidence" value="ECO:0007669"/>
    <property type="project" value="UniProtKB-KW"/>
</dbReference>
<gene>
    <name evidence="11" type="ORF">DB32_001115</name>
</gene>
<dbReference type="GO" id="GO:0090374">
    <property type="term" value="P:oligopeptide export from mitochondrion"/>
    <property type="evidence" value="ECO:0007669"/>
    <property type="project" value="TreeGrafter"/>
</dbReference>
<dbReference type="Gene3D" id="3.40.50.300">
    <property type="entry name" value="P-loop containing nucleotide triphosphate hydrolases"/>
    <property type="match status" value="1"/>
</dbReference>
<organism evidence="11 12">
    <name type="scientific">Sandaracinus amylolyticus</name>
    <dbReference type="NCBI Taxonomy" id="927083"/>
    <lineage>
        <taxon>Bacteria</taxon>
        <taxon>Pseudomonadati</taxon>
        <taxon>Myxococcota</taxon>
        <taxon>Polyangia</taxon>
        <taxon>Polyangiales</taxon>
        <taxon>Sandaracinaceae</taxon>
        <taxon>Sandaracinus</taxon>
    </lineage>
</organism>
<feature type="transmembrane region" description="Helical" evidence="8">
    <location>
        <begin position="156"/>
        <end position="174"/>
    </location>
</feature>
<dbReference type="PIRSF" id="PIRSF002773">
    <property type="entry name" value="ABC_prm/ATPase_B"/>
    <property type="match status" value="1"/>
</dbReference>
<dbReference type="InterPro" id="IPR027417">
    <property type="entry name" value="P-loop_NTPase"/>
</dbReference>
<keyword evidence="3 8" id="KW-0812">Transmembrane</keyword>
<dbReference type="PANTHER" id="PTHR43394:SF1">
    <property type="entry name" value="ATP-BINDING CASSETTE SUB-FAMILY B MEMBER 10, MITOCHONDRIAL"/>
    <property type="match status" value="1"/>
</dbReference>
<dbReference type="Proteomes" id="UP000034883">
    <property type="component" value="Chromosome"/>
</dbReference>
<evidence type="ECO:0000259" key="9">
    <source>
        <dbReference type="PROSITE" id="PS50893"/>
    </source>
</evidence>
<dbReference type="InterPro" id="IPR011527">
    <property type="entry name" value="ABC1_TM_dom"/>
</dbReference>
<evidence type="ECO:0000313" key="12">
    <source>
        <dbReference type="Proteomes" id="UP000034883"/>
    </source>
</evidence>
<dbReference type="SMART" id="SM00382">
    <property type="entry name" value="AAA"/>
    <property type="match status" value="1"/>
</dbReference>
<dbReference type="AlphaFoldDB" id="A0A0F6YGH5"/>
<dbReference type="Pfam" id="PF00664">
    <property type="entry name" value="ABC_membrane"/>
    <property type="match status" value="1"/>
</dbReference>
<evidence type="ECO:0000256" key="2">
    <source>
        <dbReference type="ARBA" id="ARBA00022448"/>
    </source>
</evidence>
<dbReference type="PROSITE" id="PS50929">
    <property type="entry name" value="ABC_TM1F"/>
    <property type="match status" value="1"/>
</dbReference>
<keyword evidence="12" id="KW-1185">Reference proteome</keyword>
<keyword evidence="7 8" id="KW-0472">Membrane</keyword>
<accession>A0A0F6YGH5</accession>
<dbReference type="InterPro" id="IPR017871">
    <property type="entry name" value="ABC_transporter-like_CS"/>
</dbReference>